<evidence type="ECO:0000256" key="4">
    <source>
        <dbReference type="ARBA" id="ARBA00022475"/>
    </source>
</evidence>
<dbReference type="Proteomes" id="UP000294650">
    <property type="component" value="Unassembled WGS sequence"/>
</dbReference>
<evidence type="ECO:0000313" key="12">
    <source>
        <dbReference type="Proteomes" id="UP000294650"/>
    </source>
</evidence>
<name>A0A4R3MSU8_9BACI</name>
<reference evidence="11 12" key="1">
    <citation type="submission" date="2019-03" db="EMBL/GenBank/DDBJ databases">
        <title>Genomic Encyclopedia of Type Strains, Phase IV (KMG-IV): sequencing the most valuable type-strain genomes for metagenomic binning, comparative biology and taxonomic classification.</title>
        <authorList>
            <person name="Goeker M."/>
        </authorList>
    </citation>
    <scope>NUCLEOTIDE SEQUENCE [LARGE SCALE GENOMIC DNA]</scope>
    <source>
        <strain evidence="11 12">DSM 25894</strain>
    </source>
</reference>
<keyword evidence="9 10" id="KW-0472">Membrane</keyword>
<dbReference type="GO" id="GO:0005886">
    <property type="term" value="C:plasma membrane"/>
    <property type="evidence" value="ECO:0007669"/>
    <property type="project" value="UniProtKB-SubCell"/>
</dbReference>
<keyword evidence="8 10" id="KW-0811">Translocation</keyword>
<evidence type="ECO:0000256" key="9">
    <source>
        <dbReference type="ARBA" id="ARBA00023136"/>
    </source>
</evidence>
<evidence type="ECO:0000256" key="1">
    <source>
        <dbReference type="ARBA" id="ARBA00004651"/>
    </source>
</evidence>
<dbReference type="GO" id="GO:0015450">
    <property type="term" value="F:protein-transporting ATPase activity"/>
    <property type="evidence" value="ECO:0007669"/>
    <property type="project" value="UniProtKB-UniRule"/>
</dbReference>
<proteinExistence type="inferred from homology"/>
<evidence type="ECO:0000256" key="3">
    <source>
        <dbReference type="ARBA" id="ARBA00022448"/>
    </source>
</evidence>
<dbReference type="PRINTS" id="PR01651">
    <property type="entry name" value="SECGEXPORT"/>
</dbReference>
<dbReference type="GO" id="GO:0043952">
    <property type="term" value="P:protein transport by the Sec complex"/>
    <property type="evidence" value="ECO:0007669"/>
    <property type="project" value="TreeGrafter"/>
</dbReference>
<dbReference type="RefSeq" id="WP_132372667.1">
    <property type="nucleotide sequence ID" value="NZ_SMAN01000021.1"/>
</dbReference>
<keyword evidence="5 10" id="KW-0812">Transmembrane</keyword>
<dbReference type="NCBIfam" id="TIGR00810">
    <property type="entry name" value="secG"/>
    <property type="match status" value="1"/>
</dbReference>
<dbReference type="Pfam" id="PF03840">
    <property type="entry name" value="SecG"/>
    <property type="match status" value="1"/>
</dbReference>
<comment type="subcellular location">
    <subcellularLocation>
        <location evidence="1 10">Cell membrane</location>
        <topology evidence="1 10">Multi-pass membrane protein</topology>
    </subcellularLocation>
</comment>
<dbReference type="GO" id="GO:0009306">
    <property type="term" value="P:protein secretion"/>
    <property type="evidence" value="ECO:0007669"/>
    <property type="project" value="UniProtKB-UniRule"/>
</dbReference>
<comment type="caution">
    <text evidence="10">Lacks conserved residue(s) required for the propagation of feature annotation.</text>
</comment>
<comment type="similarity">
    <text evidence="2 10">Belongs to the SecG family.</text>
</comment>
<dbReference type="PANTHER" id="PTHR34182">
    <property type="entry name" value="PROTEIN-EXPORT MEMBRANE PROTEIN SECG"/>
    <property type="match status" value="1"/>
</dbReference>
<sequence length="78" mass="8071">MYGLLIALLLIDAIVLIALVLLQSGKSAGLSGAISGGAEQLFGKQKARGIDAVLHRATIVAGTLFFILTFLLGYIVNG</sequence>
<keyword evidence="4 10" id="KW-1003">Cell membrane</keyword>
<evidence type="ECO:0000256" key="7">
    <source>
        <dbReference type="ARBA" id="ARBA00022989"/>
    </source>
</evidence>
<dbReference type="GO" id="GO:0065002">
    <property type="term" value="P:intracellular protein transmembrane transport"/>
    <property type="evidence" value="ECO:0007669"/>
    <property type="project" value="TreeGrafter"/>
</dbReference>
<evidence type="ECO:0000313" key="11">
    <source>
        <dbReference type="EMBL" id="TCT18797.1"/>
    </source>
</evidence>
<gene>
    <name evidence="11" type="ORF">EDD68_12152</name>
</gene>
<evidence type="ECO:0000256" key="6">
    <source>
        <dbReference type="ARBA" id="ARBA00022927"/>
    </source>
</evidence>
<accession>A0A4R3MSU8</accession>
<comment type="caution">
    <text evidence="11">The sequence shown here is derived from an EMBL/GenBank/DDBJ whole genome shotgun (WGS) entry which is preliminary data.</text>
</comment>
<keyword evidence="6 10" id="KW-0653">Protein transport</keyword>
<keyword evidence="7 10" id="KW-1133">Transmembrane helix</keyword>
<comment type="function">
    <text evidence="10">Involved in protein export. Participates in an early event of protein translocation.</text>
</comment>
<dbReference type="InterPro" id="IPR004692">
    <property type="entry name" value="SecG"/>
</dbReference>
<dbReference type="AlphaFoldDB" id="A0A4R3MSU8"/>
<keyword evidence="3 10" id="KW-0813">Transport</keyword>
<evidence type="ECO:0000256" key="10">
    <source>
        <dbReference type="RuleBase" id="RU365087"/>
    </source>
</evidence>
<evidence type="ECO:0000256" key="5">
    <source>
        <dbReference type="ARBA" id="ARBA00022692"/>
    </source>
</evidence>
<protein>
    <recommendedName>
        <fullName evidence="10">Protein-export membrane protein SecG</fullName>
    </recommendedName>
</protein>
<keyword evidence="12" id="KW-1185">Reference proteome</keyword>
<organism evidence="11 12">
    <name type="scientific">Melghiribacillus thermohalophilus</name>
    <dbReference type="NCBI Taxonomy" id="1324956"/>
    <lineage>
        <taxon>Bacteria</taxon>
        <taxon>Bacillati</taxon>
        <taxon>Bacillota</taxon>
        <taxon>Bacilli</taxon>
        <taxon>Bacillales</taxon>
        <taxon>Bacillaceae</taxon>
        <taxon>Melghiribacillus</taxon>
    </lineage>
</organism>
<dbReference type="EMBL" id="SMAN01000021">
    <property type="protein sequence ID" value="TCT18797.1"/>
    <property type="molecule type" value="Genomic_DNA"/>
</dbReference>
<feature type="transmembrane region" description="Helical" evidence="10">
    <location>
        <begin position="53"/>
        <end position="76"/>
    </location>
</feature>
<evidence type="ECO:0000256" key="8">
    <source>
        <dbReference type="ARBA" id="ARBA00023010"/>
    </source>
</evidence>
<dbReference type="PANTHER" id="PTHR34182:SF1">
    <property type="entry name" value="PROTEIN-EXPORT MEMBRANE PROTEIN SECG"/>
    <property type="match status" value="1"/>
</dbReference>
<evidence type="ECO:0000256" key="2">
    <source>
        <dbReference type="ARBA" id="ARBA00008445"/>
    </source>
</evidence>